<feature type="region of interest" description="Disordered" evidence="1">
    <location>
        <begin position="1"/>
        <end position="44"/>
    </location>
</feature>
<feature type="compositionally biased region" description="Polar residues" evidence="1">
    <location>
        <begin position="1"/>
        <end position="23"/>
    </location>
</feature>
<evidence type="ECO:0008006" key="4">
    <source>
        <dbReference type="Google" id="ProtNLM"/>
    </source>
</evidence>
<feature type="compositionally biased region" description="Acidic residues" evidence="1">
    <location>
        <begin position="32"/>
        <end position="44"/>
    </location>
</feature>
<reference evidence="2" key="1">
    <citation type="submission" date="2023-02" db="EMBL/GenBank/DDBJ databases">
        <title>Genome of toxic invasive species Heracleum sosnowskyi carries increased number of genes despite the absence of recent whole-genome duplications.</title>
        <authorList>
            <person name="Schelkunov M."/>
            <person name="Shtratnikova V."/>
            <person name="Makarenko M."/>
            <person name="Klepikova A."/>
            <person name="Omelchenko D."/>
            <person name="Novikova G."/>
            <person name="Obukhova E."/>
            <person name="Bogdanov V."/>
            <person name="Penin A."/>
            <person name="Logacheva M."/>
        </authorList>
    </citation>
    <scope>NUCLEOTIDE SEQUENCE</scope>
    <source>
        <strain evidence="2">Hsosn_3</strain>
        <tissue evidence="2">Leaf</tissue>
    </source>
</reference>
<organism evidence="2 3">
    <name type="scientific">Heracleum sosnowskyi</name>
    <dbReference type="NCBI Taxonomy" id="360622"/>
    <lineage>
        <taxon>Eukaryota</taxon>
        <taxon>Viridiplantae</taxon>
        <taxon>Streptophyta</taxon>
        <taxon>Embryophyta</taxon>
        <taxon>Tracheophyta</taxon>
        <taxon>Spermatophyta</taxon>
        <taxon>Magnoliopsida</taxon>
        <taxon>eudicotyledons</taxon>
        <taxon>Gunneridae</taxon>
        <taxon>Pentapetalae</taxon>
        <taxon>asterids</taxon>
        <taxon>campanulids</taxon>
        <taxon>Apiales</taxon>
        <taxon>Apiaceae</taxon>
        <taxon>Apioideae</taxon>
        <taxon>apioid superclade</taxon>
        <taxon>Tordylieae</taxon>
        <taxon>Tordyliinae</taxon>
        <taxon>Heracleum</taxon>
    </lineage>
</organism>
<evidence type="ECO:0000256" key="1">
    <source>
        <dbReference type="SAM" id="MobiDB-lite"/>
    </source>
</evidence>
<evidence type="ECO:0000313" key="2">
    <source>
        <dbReference type="EMBL" id="KAK1393143.1"/>
    </source>
</evidence>
<dbReference type="EMBL" id="JAUIZM010000003">
    <property type="protein sequence ID" value="KAK1393143.1"/>
    <property type="molecule type" value="Genomic_DNA"/>
</dbReference>
<dbReference type="AlphaFoldDB" id="A0AAD8IXL2"/>
<reference evidence="2" key="2">
    <citation type="submission" date="2023-05" db="EMBL/GenBank/DDBJ databases">
        <authorList>
            <person name="Schelkunov M.I."/>
        </authorList>
    </citation>
    <scope>NUCLEOTIDE SEQUENCE</scope>
    <source>
        <strain evidence="2">Hsosn_3</strain>
        <tissue evidence="2">Leaf</tissue>
    </source>
</reference>
<keyword evidence="3" id="KW-1185">Reference proteome</keyword>
<protein>
    <recommendedName>
        <fullName evidence="4">FAR1 domain-containing protein</fullName>
    </recommendedName>
</protein>
<gene>
    <name evidence="2" type="ORF">POM88_012199</name>
</gene>
<accession>A0AAD8IXL2</accession>
<comment type="caution">
    <text evidence="2">The sequence shown here is derived from an EMBL/GenBank/DDBJ whole genome shotgun (WGS) entry which is preliminary data.</text>
</comment>
<name>A0AAD8IXL2_9APIA</name>
<proteinExistence type="predicted"/>
<dbReference type="Proteomes" id="UP001237642">
    <property type="component" value="Unassembled WGS sequence"/>
</dbReference>
<sequence>MVTNFEESSGSQCPPHIESSNSEMKVVGSESENSESAEDVDELDNANESEYTCFVAANGSKYWTPNCDDKYKPQTNAYIPTLEESFTFYVDYGRIYGFDVRKSTKKSDARGNLLAKYVLCNRGGNPKKKKIFTEQVLESNDSTTL</sequence>
<evidence type="ECO:0000313" key="3">
    <source>
        <dbReference type="Proteomes" id="UP001237642"/>
    </source>
</evidence>